<dbReference type="RefSeq" id="XP_003868886.1">
    <property type="nucleotide sequence ID" value="XM_003868838.1"/>
</dbReference>
<dbReference type="InterPro" id="IPR050333">
    <property type="entry name" value="SLRP"/>
</dbReference>
<dbReference type="HOGENOM" id="CLU_018930_0_0_1"/>
<keyword evidence="4" id="KW-1185">Reference proteome</keyword>
<dbReference type="InterPro" id="IPR032675">
    <property type="entry name" value="LRR_dom_sf"/>
</dbReference>
<dbReference type="KEGG" id="cot:CORT_0C06090"/>
<keyword evidence="2" id="KW-0677">Repeat</keyword>
<evidence type="ECO:0000313" key="4">
    <source>
        <dbReference type="Proteomes" id="UP000005018"/>
    </source>
</evidence>
<proteinExistence type="predicted"/>
<dbReference type="OrthoDB" id="4073735at2759"/>
<dbReference type="Proteomes" id="UP000005018">
    <property type="component" value="Chromosome 3"/>
</dbReference>
<evidence type="ECO:0000256" key="1">
    <source>
        <dbReference type="ARBA" id="ARBA00022614"/>
    </source>
</evidence>
<keyword evidence="1" id="KW-0433">Leucine-rich repeat</keyword>
<dbReference type="InterPro" id="IPR001611">
    <property type="entry name" value="Leu-rich_rpt"/>
</dbReference>
<gene>
    <name evidence="3" type="ORF">CORT_0C06090</name>
</gene>
<dbReference type="SUPFAM" id="SSF52058">
    <property type="entry name" value="L domain-like"/>
    <property type="match status" value="2"/>
</dbReference>
<dbReference type="eggNOG" id="KOG4194">
    <property type="taxonomic scope" value="Eukaryota"/>
</dbReference>
<reference evidence="3 4" key="1">
    <citation type="journal article" date="2012" name="PLoS ONE">
        <title>Sequence and analysis of the genome of the pathogenic yeast Candida orthopsilosis.</title>
        <authorList>
            <person name="Riccombeni A."/>
            <person name="Vidanes G."/>
            <person name="Proux-Wera E."/>
            <person name="Wolfe K.H."/>
            <person name="Butler G."/>
        </authorList>
    </citation>
    <scope>NUCLEOTIDE SEQUENCE [LARGE SCALE GENOMIC DNA]</scope>
    <source>
        <strain evidence="3 4">Co 90-125</strain>
    </source>
</reference>
<sequence>MCQSTTMKVVLDLLPLDLLKQIFSHLEIGDFTHLLGKAERSFLQQNPKLKHTIEQVIKDSRKVQFKYTSNALFLDDLYFLEDRSIPDRLCVKTRQQLVIVHGYCANEGISTVFNITYVLTDLIAIIDFQQLFMQLQPAEGIKYAVQITFASSCRYKINMKQLHNSFAKVKDNIHSLTMELGSGTDKFMGKVKTGYFKNLEILRLNKFSLDGSLAKYANLKELAYVSADKCEVFELGQLPPSLKHLELGHVSELVWPQDKNSWNNRPSLEKIVLQFSPWNRQSKLPEGFANIIQHMTCKGTKVVRFEGNDRDDGYSQEFWKLLTAASQKKGFTLDYLSVQLVILSPIETYALTNLDIVAIADPQVLSSFQFPPTLKSLRIAWVVECDTSDLFKAIPLGIRQLNLRGSKIDWCNSDLNFAKFANLKELVLSRTKLGKYLSLCLFPDSIQLLKLDDNGLGSIDKITFPRKLKFVSISMNGITKLCKPDFPSTLKELNISNNKLKEFDISKNKAGETLNIEVLYFNKNKCKVNSLDWSKFPQKLKGLSLKEYKFCHSNYSFGTTLEYLRMTETDLVQLRSISFAKFTVIKYLYLPQCNMRKFNIKIPETVEELDISANRIPEFPTQLRELKNLRVLDMSFNDMSKVQIDFQYNTIEVLNFGDNDITEIELRFPPTVTNLKVLDLSHNLLKELSMKSIGHTGQTLHSNLYGVILSGNTKFLKDKIDALTRELPDSCECLWHDTYKDSENTEIDMFNHYVSNELPGHLVQNKDVSTCRKMFGKNIRMALSPEKNDKSLIKQPLIFAMGRRS</sequence>
<dbReference type="PANTHER" id="PTHR45712">
    <property type="entry name" value="AGAP008170-PA"/>
    <property type="match status" value="1"/>
</dbReference>
<dbReference type="PROSITE" id="PS51450">
    <property type="entry name" value="LRR"/>
    <property type="match status" value="1"/>
</dbReference>
<dbReference type="EMBL" id="HE681721">
    <property type="protein sequence ID" value="CCG25982.1"/>
    <property type="molecule type" value="Genomic_DNA"/>
</dbReference>
<dbReference type="Pfam" id="PF00560">
    <property type="entry name" value="LRR_1"/>
    <property type="match status" value="1"/>
</dbReference>
<name>H8X430_CANO9</name>
<evidence type="ECO:0000256" key="2">
    <source>
        <dbReference type="ARBA" id="ARBA00022737"/>
    </source>
</evidence>
<dbReference type="GeneID" id="14539678"/>
<evidence type="ECO:0008006" key="5">
    <source>
        <dbReference type="Google" id="ProtNLM"/>
    </source>
</evidence>
<dbReference type="AlphaFoldDB" id="H8X430"/>
<dbReference type="PANTHER" id="PTHR45712:SF22">
    <property type="entry name" value="INSULIN-LIKE GROWTH FACTOR-BINDING PROTEIN COMPLEX ACID LABILE SUBUNIT"/>
    <property type="match status" value="1"/>
</dbReference>
<protein>
    <recommendedName>
        <fullName evidence="5">F-box domain-containing protein</fullName>
    </recommendedName>
</protein>
<dbReference type="Gene3D" id="3.80.10.10">
    <property type="entry name" value="Ribonuclease Inhibitor"/>
    <property type="match status" value="3"/>
</dbReference>
<accession>H8X430</accession>
<organism evidence="3 4">
    <name type="scientific">Candida orthopsilosis (strain 90-125)</name>
    <name type="common">Yeast</name>
    <dbReference type="NCBI Taxonomy" id="1136231"/>
    <lineage>
        <taxon>Eukaryota</taxon>
        <taxon>Fungi</taxon>
        <taxon>Dikarya</taxon>
        <taxon>Ascomycota</taxon>
        <taxon>Saccharomycotina</taxon>
        <taxon>Pichiomycetes</taxon>
        <taxon>Debaryomycetaceae</taxon>
        <taxon>Candida/Lodderomyces clade</taxon>
        <taxon>Candida</taxon>
    </lineage>
</organism>
<evidence type="ECO:0000313" key="3">
    <source>
        <dbReference type="EMBL" id="CCG25982.1"/>
    </source>
</evidence>